<accession>A0ABU4HIG2</accession>
<feature type="transmembrane region" description="Helical" evidence="7">
    <location>
        <begin position="466"/>
        <end position="490"/>
    </location>
</feature>
<gene>
    <name evidence="9" type="ORF">R7226_02050</name>
</gene>
<evidence type="ECO:0000256" key="1">
    <source>
        <dbReference type="ARBA" id="ARBA00004651"/>
    </source>
</evidence>
<dbReference type="CDD" id="cd17321">
    <property type="entry name" value="MFS_MMR_MDR_like"/>
    <property type="match status" value="1"/>
</dbReference>
<protein>
    <submittedName>
        <fullName evidence="9">MFS transporter</fullName>
    </submittedName>
</protein>
<proteinExistence type="predicted"/>
<keyword evidence="3" id="KW-1003">Cell membrane</keyword>
<feature type="transmembrane region" description="Helical" evidence="7">
    <location>
        <begin position="332"/>
        <end position="352"/>
    </location>
</feature>
<feature type="domain" description="Major facilitator superfamily (MFS) profile" evidence="8">
    <location>
        <begin position="16"/>
        <end position="494"/>
    </location>
</feature>
<comment type="subcellular location">
    <subcellularLocation>
        <location evidence="1">Cell membrane</location>
        <topology evidence="1">Multi-pass membrane protein</topology>
    </subcellularLocation>
</comment>
<evidence type="ECO:0000256" key="6">
    <source>
        <dbReference type="ARBA" id="ARBA00023136"/>
    </source>
</evidence>
<dbReference type="PANTHER" id="PTHR42718">
    <property type="entry name" value="MAJOR FACILITATOR SUPERFAMILY MULTIDRUG TRANSPORTER MFSC"/>
    <property type="match status" value="1"/>
</dbReference>
<evidence type="ECO:0000256" key="4">
    <source>
        <dbReference type="ARBA" id="ARBA00022692"/>
    </source>
</evidence>
<feature type="transmembrane region" description="Helical" evidence="7">
    <location>
        <begin position="14"/>
        <end position="38"/>
    </location>
</feature>
<dbReference type="PROSITE" id="PS50850">
    <property type="entry name" value="MFS"/>
    <property type="match status" value="1"/>
</dbReference>
<dbReference type="Proteomes" id="UP001284601">
    <property type="component" value="Unassembled WGS sequence"/>
</dbReference>
<feature type="transmembrane region" description="Helical" evidence="7">
    <location>
        <begin position="166"/>
        <end position="190"/>
    </location>
</feature>
<dbReference type="PANTHER" id="PTHR42718:SF47">
    <property type="entry name" value="METHYL VIOLOGEN RESISTANCE PROTEIN SMVA"/>
    <property type="match status" value="1"/>
</dbReference>
<reference evidence="10" key="1">
    <citation type="submission" date="2023-07" db="EMBL/GenBank/DDBJ databases">
        <title>Conexibacter stalactiti sp. nov., isolated from stalactites in a lava cave and emended description of the genus Conexibacter.</title>
        <authorList>
            <person name="Lee S.D."/>
        </authorList>
    </citation>
    <scope>NUCLEOTIDE SEQUENCE [LARGE SCALE GENOMIC DNA]</scope>
    <source>
        <strain evidence="10">KCTC 39840</strain>
    </source>
</reference>
<feature type="transmembrane region" description="Helical" evidence="7">
    <location>
        <begin position="82"/>
        <end position="101"/>
    </location>
</feature>
<name>A0ABU4HIG2_9ACTN</name>
<keyword evidence="2" id="KW-0813">Transport</keyword>
<evidence type="ECO:0000313" key="10">
    <source>
        <dbReference type="Proteomes" id="UP001284601"/>
    </source>
</evidence>
<dbReference type="Gene3D" id="1.20.1250.20">
    <property type="entry name" value="MFS general substrate transporter like domains"/>
    <property type="match status" value="1"/>
</dbReference>
<evidence type="ECO:0000259" key="8">
    <source>
        <dbReference type="PROSITE" id="PS50850"/>
    </source>
</evidence>
<keyword evidence="6 7" id="KW-0472">Membrane</keyword>
<dbReference type="EMBL" id="JAWSTH010000002">
    <property type="protein sequence ID" value="MDW5593102.1"/>
    <property type="molecule type" value="Genomic_DNA"/>
</dbReference>
<feature type="transmembrane region" description="Helical" evidence="7">
    <location>
        <begin position="202"/>
        <end position="221"/>
    </location>
</feature>
<dbReference type="Gene3D" id="1.20.1720.10">
    <property type="entry name" value="Multidrug resistance protein D"/>
    <property type="match status" value="1"/>
</dbReference>
<dbReference type="InterPro" id="IPR020846">
    <property type="entry name" value="MFS_dom"/>
</dbReference>
<dbReference type="PRINTS" id="PR01036">
    <property type="entry name" value="TCRTETB"/>
</dbReference>
<evidence type="ECO:0000313" key="9">
    <source>
        <dbReference type="EMBL" id="MDW5593102.1"/>
    </source>
</evidence>
<keyword evidence="5 7" id="KW-1133">Transmembrane helix</keyword>
<comment type="caution">
    <text evidence="9">The sequence shown here is derived from an EMBL/GenBank/DDBJ whole genome shotgun (WGS) entry which is preliminary data.</text>
</comment>
<dbReference type="SUPFAM" id="SSF103473">
    <property type="entry name" value="MFS general substrate transporter"/>
    <property type="match status" value="1"/>
</dbReference>
<dbReference type="RefSeq" id="WP_318595365.1">
    <property type="nucleotide sequence ID" value="NZ_JAWSTH010000002.1"/>
</dbReference>
<keyword evidence="10" id="KW-1185">Reference proteome</keyword>
<feature type="transmembrane region" description="Helical" evidence="7">
    <location>
        <begin position="358"/>
        <end position="382"/>
    </location>
</feature>
<feature type="transmembrane region" description="Helical" evidence="7">
    <location>
        <begin position="53"/>
        <end position="70"/>
    </location>
</feature>
<feature type="transmembrane region" description="Helical" evidence="7">
    <location>
        <begin position="271"/>
        <end position="288"/>
    </location>
</feature>
<dbReference type="Pfam" id="PF07690">
    <property type="entry name" value="MFS_1"/>
    <property type="match status" value="2"/>
</dbReference>
<feature type="transmembrane region" description="Helical" evidence="7">
    <location>
        <begin position="233"/>
        <end position="250"/>
    </location>
</feature>
<organism evidence="9 10">
    <name type="scientific">Conexibacter stalactiti</name>
    <dbReference type="NCBI Taxonomy" id="1940611"/>
    <lineage>
        <taxon>Bacteria</taxon>
        <taxon>Bacillati</taxon>
        <taxon>Actinomycetota</taxon>
        <taxon>Thermoleophilia</taxon>
        <taxon>Solirubrobacterales</taxon>
        <taxon>Conexibacteraceae</taxon>
        <taxon>Conexibacter</taxon>
    </lineage>
</organism>
<feature type="transmembrane region" description="Helical" evidence="7">
    <location>
        <begin position="107"/>
        <end position="128"/>
    </location>
</feature>
<dbReference type="InterPro" id="IPR036259">
    <property type="entry name" value="MFS_trans_sf"/>
</dbReference>
<dbReference type="InterPro" id="IPR011701">
    <property type="entry name" value="MFS"/>
</dbReference>
<keyword evidence="4 7" id="KW-0812">Transmembrane</keyword>
<evidence type="ECO:0000256" key="5">
    <source>
        <dbReference type="ARBA" id="ARBA00022989"/>
    </source>
</evidence>
<evidence type="ECO:0000256" key="3">
    <source>
        <dbReference type="ARBA" id="ARBA00022475"/>
    </source>
</evidence>
<evidence type="ECO:0000256" key="2">
    <source>
        <dbReference type="ARBA" id="ARBA00022448"/>
    </source>
</evidence>
<evidence type="ECO:0000256" key="7">
    <source>
        <dbReference type="SAM" id="Phobius"/>
    </source>
</evidence>
<feature type="transmembrane region" description="Helical" evidence="7">
    <location>
        <begin position="303"/>
        <end position="325"/>
    </location>
</feature>
<feature type="transmembrane region" description="Helical" evidence="7">
    <location>
        <begin position="403"/>
        <end position="421"/>
    </location>
</feature>
<sequence length="502" mass="51103">MTPNAEVSKDPRRWLVLVVVATGLLLIALDMSVLYTALPTLTEELHASASEKLWIINAYPLVVAGLLLGTGTLGDRIGHKKMFVSGLAIFGAGSLLAAFAPSPQVLIGGRVLLGVGAATMMPATLALMRITFTDERERNLAIAIWGSISVVGAALGPLVGGLLLEYLWWGSVFIINVPIVIAAIVAAAVIAPGSAGNPDKPWDLLGSLLAMAGLVGVVFAIKEVAKPDRSPTLIVAALAFAAIGFLLFALRQRGREHPLIDLQVFRNPTGVIGAGIAMFTLAGVQLMSTQRLQLVDDFSPLKAGVLVTALAFGTLLTAIPGGAILHRVGFRPLISGGLALAAAGVLAVVLLFDAGTGWLVASLFVVGSGLGLVMAVASSAIVGNVPEHRAGMASSVDEVSYELGNLTGVAILGSVAAAIYTSTLDLPAGAPAAAEESLDGARAAAEGMPAPAADALLAAAHSAFDGGFTVVMVITLAVLALSTLATTALLRRRGGRPQPAAA</sequence>
<feature type="transmembrane region" description="Helical" evidence="7">
    <location>
        <begin position="140"/>
        <end position="160"/>
    </location>
</feature>